<reference evidence="1 2" key="1">
    <citation type="submission" date="2017-08" db="EMBL/GenBank/DDBJ databases">
        <title>Genome sequence, comparative genomics and functional analysis of the highly adhesive Lactobacillus paracasei Kobulty strain.</title>
        <authorList>
            <person name="Koryszewska-Baginska A."/>
            <person name="Grynberg M."/>
            <person name="Aleksandrzak-Piekarczyk T."/>
        </authorList>
    </citation>
    <scope>NUCLEOTIDE SEQUENCE [LARGE SCALE GENOMIC DNA]</scope>
    <source>
        <strain evidence="1 2">IBB3423</strain>
    </source>
</reference>
<organism evidence="1 2">
    <name type="scientific">Lacticaseibacillus paracasei subsp. paracasei</name>
    <dbReference type="NCBI Taxonomy" id="47714"/>
    <lineage>
        <taxon>Bacteria</taxon>
        <taxon>Bacillati</taxon>
        <taxon>Bacillota</taxon>
        <taxon>Bacilli</taxon>
        <taxon>Lactobacillales</taxon>
        <taxon>Lactobacillaceae</taxon>
        <taxon>Lacticaseibacillus</taxon>
    </lineage>
</organism>
<dbReference type="AlphaFoldDB" id="A0AAP9HG49"/>
<proteinExistence type="predicted"/>
<protein>
    <submittedName>
        <fullName evidence="1">Uncharacterized protein</fullName>
    </submittedName>
</protein>
<dbReference type="EMBL" id="CP022954">
    <property type="protein sequence ID" value="QGV17718.1"/>
    <property type="molecule type" value="Genomic_DNA"/>
</dbReference>
<evidence type="ECO:0000313" key="1">
    <source>
        <dbReference type="EMBL" id="QGV17718.1"/>
    </source>
</evidence>
<name>A0AAP9HG49_LACPA</name>
<evidence type="ECO:0000313" key="2">
    <source>
        <dbReference type="Proteomes" id="UP000423274"/>
    </source>
</evidence>
<sequence>MKLKMLVIFFNIGAVIYQLYGDLMHATLHTIKSDPPIFERIAFCSY</sequence>
<gene>
    <name evidence="1" type="ORF">LCAKO_1185</name>
</gene>
<dbReference type="Proteomes" id="UP000423274">
    <property type="component" value="Chromosome"/>
</dbReference>
<accession>A0AAP9HG49</accession>